<proteinExistence type="predicted"/>
<dbReference type="RefSeq" id="WP_209736513.1">
    <property type="nucleotide sequence ID" value="NZ_CP072611.1"/>
</dbReference>
<evidence type="ECO:0000313" key="1">
    <source>
        <dbReference type="EMBL" id="MFD2238446.1"/>
    </source>
</evidence>
<sequence>MSVDAEIREAIIQEIQRQAEASEGKLTARMDGDRLAVHGAIDVDDLVMVVMGSIAGGP</sequence>
<evidence type="ECO:0000313" key="2">
    <source>
        <dbReference type="Proteomes" id="UP001597371"/>
    </source>
</evidence>
<comment type="caution">
    <text evidence="1">The sequence shown here is derived from an EMBL/GenBank/DDBJ whole genome shotgun (WGS) entry which is preliminary data.</text>
</comment>
<reference evidence="2" key="1">
    <citation type="journal article" date="2019" name="Int. J. Syst. Evol. Microbiol.">
        <title>The Global Catalogue of Microorganisms (GCM) 10K type strain sequencing project: providing services to taxonomists for standard genome sequencing and annotation.</title>
        <authorList>
            <consortium name="The Broad Institute Genomics Platform"/>
            <consortium name="The Broad Institute Genome Sequencing Center for Infectious Disease"/>
            <person name="Wu L."/>
            <person name="Ma J."/>
        </authorList>
    </citation>
    <scope>NUCLEOTIDE SEQUENCE [LARGE SCALE GENOMIC DNA]</scope>
    <source>
        <strain evidence="2">ZS-35-S2</strain>
    </source>
</reference>
<dbReference type="Proteomes" id="UP001597371">
    <property type="component" value="Unassembled WGS sequence"/>
</dbReference>
<protein>
    <submittedName>
        <fullName evidence="1">Uncharacterized protein</fullName>
    </submittedName>
</protein>
<accession>A0ABW5CQ53</accession>
<name>A0ABW5CQ53_9HYPH</name>
<gene>
    <name evidence="1" type="ORF">ACFSKQ_13395</name>
</gene>
<organism evidence="1 2">
    <name type="scientific">Aureimonas populi</name>
    <dbReference type="NCBI Taxonomy" id="1701758"/>
    <lineage>
        <taxon>Bacteria</taxon>
        <taxon>Pseudomonadati</taxon>
        <taxon>Pseudomonadota</taxon>
        <taxon>Alphaproteobacteria</taxon>
        <taxon>Hyphomicrobiales</taxon>
        <taxon>Aurantimonadaceae</taxon>
        <taxon>Aureimonas</taxon>
    </lineage>
</organism>
<dbReference type="EMBL" id="JBHUIJ010000017">
    <property type="protein sequence ID" value="MFD2238446.1"/>
    <property type="molecule type" value="Genomic_DNA"/>
</dbReference>
<keyword evidence="2" id="KW-1185">Reference proteome</keyword>